<protein>
    <submittedName>
        <fullName evidence="1">Uncharacterized protein</fullName>
    </submittedName>
</protein>
<name>A0A1J5TFQ7_9ZZZZ</name>
<dbReference type="AlphaFoldDB" id="A0A1J5TFQ7"/>
<accession>A0A1J5TFQ7</accession>
<evidence type="ECO:0000313" key="1">
    <source>
        <dbReference type="EMBL" id="OIR12548.1"/>
    </source>
</evidence>
<gene>
    <name evidence="1" type="ORF">GALL_62480</name>
</gene>
<organism evidence="1">
    <name type="scientific">mine drainage metagenome</name>
    <dbReference type="NCBI Taxonomy" id="410659"/>
    <lineage>
        <taxon>unclassified sequences</taxon>
        <taxon>metagenomes</taxon>
        <taxon>ecological metagenomes</taxon>
    </lineage>
</organism>
<comment type="caution">
    <text evidence="1">The sequence shown here is derived from an EMBL/GenBank/DDBJ whole genome shotgun (WGS) entry which is preliminary data.</text>
</comment>
<sequence>MPVFVITFFGLFNSDKSFAATPVLSAINTSSVALKAKYKELNYQLLNNQFKRALYLNSEESTHYLKGEIYAVVNYPFATFNSALNNPAHWCDALILNINIKYCHAANNQDGNALVLNIGKKSPQLLSQTYRLEFKYSKMISATDYFATELDSRTGPLGTYDYHISIEATPLKYGQTFFHFTYAYSFGIAGSLAMQTYLATIGRNKVGFTVTGKQDDGQPAYIKGIRGLVERNTMRYYLAIDSYLASLTQPNDDQLEKSLQYWYRSSEQYARQLHEIEQDEYLNMKRKEYQRQQVVQ</sequence>
<proteinExistence type="predicted"/>
<reference evidence="1" key="1">
    <citation type="submission" date="2016-10" db="EMBL/GenBank/DDBJ databases">
        <title>Sequence of Gallionella enrichment culture.</title>
        <authorList>
            <person name="Poehlein A."/>
            <person name="Muehling M."/>
            <person name="Daniel R."/>
        </authorList>
    </citation>
    <scope>NUCLEOTIDE SEQUENCE</scope>
</reference>
<dbReference type="EMBL" id="MLJW01000017">
    <property type="protein sequence ID" value="OIR12548.1"/>
    <property type="molecule type" value="Genomic_DNA"/>
</dbReference>